<sequence>MGAQQSKESQVFLPATPTEFSASLINKLDSSLESDYTRSQYTEKHIQDLVTEKLKEIERQSSLALKDAIAKLPQPEANDNESHAKDVKQKLDEIKEKLQSRPKRGQLDDETTNARNKVVECLKANDGKPLKCWDEVEAFKARVKAVEDAATF</sequence>
<organism evidence="1 2">
    <name type="scientific">Geotrichum galactomycetum</name>
    <dbReference type="NCBI Taxonomy" id="27317"/>
    <lineage>
        <taxon>Eukaryota</taxon>
        <taxon>Fungi</taxon>
        <taxon>Dikarya</taxon>
        <taxon>Ascomycota</taxon>
        <taxon>Saccharomycotina</taxon>
        <taxon>Dipodascomycetes</taxon>
        <taxon>Dipodascales</taxon>
        <taxon>Dipodascaceae</taxon>
        <taxon>Geotrichum</taxon>
    </lineage>
</organism>
<dbReference type="EMBL" id="QVQA01000011">
    <property type="protein sequence ID" value="KAF5101534.1"/>
    <property type="molecule type" value="Genomic_DNA"/>
</dbReference>
<reference evidence="1 2" key="1">
    <citation type="journal article" date="2020" name="Front. Microbiol.">
        <title>Phenotypic and Genetic Characterization of the Cheese Ripening Yeast Geotrichum candidum.</title>
        <authorList>
            <person name="Perkins V."/>
            <person name="Vignola S."/>
            <person name="Lessard M.H."/>
            <person name="Plante P.L."/>
            <person name="Corbeil J."/>
            <person name="Dugat-Bony E."/>
            <person name="Frenette M."/>
            <person name="Labrie S."/>
        </authorList>
    </citation>
    <scope>NUCLEOTIDE SEQUENCE [LARGE SCALE GENOMIC DNA]</scope>
    <source>
        <strain evidence="1 2">LMA-1147</strain>
    </source>
</reference>
<accession>A0ACB6V8S2</accession>
<proteinExistence type="predicted"/>
<protein>
    <submittedName>
        <fullName evidence="1">Uncharacterized protein</fullName>
    </submittedName>
</protein>
<keyword evidence="2" id="KW-1185">Reference proteome</keyword>
<gene>
    <name evidence="1" type="ORF">D0Z00_000809</name>
</gene>
<comment type="caution">
    <text evidence="1">The sequence shown here is derived from an EMBL/GenBank/DDBJ whole genome shotgun (WGS) entry which is preliminary data.</text>
</comment>
<name>A0ACB6V8S2_9ASCO</name>
<evidence type="ECO:0000313" key="1">
    <source>
        <dbReference type="EMBL" id="KAF5101534.1"/>
    </source>
</evidence>
<dbReference type="Proteomes" id="UP000744676">
    <property type="component" value="Unassembled WGS sequence"/>
</dbReference>
<evidence type="ECO:0000313" key="2">
    <source>
        <dbReference type="Proteomes" id="UP000744676"/>
    </source>
</evidence>